<sequence length="381" mass="42628">MSFAAVNDPEAAPKMEELSVPTKQHYKSYKKKFLKIRHIFKERMRESAKLYDEEQHAMRLARKLQEQNDQLLDLLLDVNESNRLPPSLRYDLRSPTPNASDVPSLEPDIPLRTMEAIEGARSALRDAKYEFDVGQISRAEYDEHAAALSAVINAPQIQDAPKSLANLSKITHTELSSVDPITMPPDLLGESPTGYLTPSREDEILDKLDTFLANAPPDAQVILPRQPRPTDKEREKDAQLHNPVSVYNWLKADKDRQKEKQPYSHDLETDAHASSAHNSEAPHKSKPSPKPPSSSGTTSTKPTRKRASSSLVPKPEPEEEILDEDGTVLRGGLEPAEKKKRKRENDDAYRPKGGSSRARKRTKGSIGAVVKKIEEEEDDGA</sequence>
<evidence type="ECO:0000259" key="2">
    <source>
        <dbReference type="Pfam" id="PF14612"/>
    </source>
</evidence>
<dbReference type="GO" id="GO:0006338">
    <property type="term" value="P:chromatin remodeling"/>
    <property type="evidence" value="ECO:0007669"/>
    <property type="project" value="InterPro"/>
</dbReference>
<comment type="caution">
    <text evidence="4">The sequence shown here is derived from an EMBL/GenBank/DDBJ whole genome shotgun (WGS) entry which is preliminary data.</text>
</comment>
<dbReference type="Proteomes" id="UP001276659">
    <property type="component" value="Unassembled WGS sequence"/>
</dbReference>
<gene>
    <name evidence="4" type="ORF">OEA41_006622</name>
</gene>
<proteinExistence type="predicted"/>
<feature type="domain" description="INO80 complex subunit 3 N-terminal" evidence="2">
    <location>
        <begin position="27"/>
        <end position="95"/>
    </location>
</feature>
<dbReference type="Pfam" id="PF24244">
    <property type="entry name" value="Iec3-like_M"/>
    <property type="match status" value="1"/>
</dbReference>
<dbReference type="InterPro" id="IPR055449">
    <property type="entry name" value="Iec3-like_M"/>
</dbReference>
<dbReference type="InterPro" id="IPR032742">
    <property type="entry name" value="Iec3_N"/>
</dbReference>
<feature type="domain" description="INO80 complex subunit 3-like middle region" evidence="3">
    <location>
        <begin position="162"/>
        <end position="251"/>
    </location>
</feature>
<dbReference type="Pfam" id="PF14612">
    <property type="entry name" value="Ino80_Iec3"/>
    <property type="match status" value="1"/>
</dbReference>
<organism evidence="4 5">
    <name type="scientific">Lepraria neglecta</name>
    <dbReference type="NCBI Taxonomy" id="209136"/>
    <lineage>
        <taxon>Eukaryota</taxon>
        <taxon>Fungi</taxon>
        <taxon>Dikarya</taxon>
        <taxon>Ascomycota</taxon>
        <taxon>Pezizomycotina</taxon>
        <taxon>Lecanoromycetes</taxon>
        <taxon>OSLEUM clade</taxon>
        <taxon>Lecanoromycetidae</taxon>
        <taxon>Lecanorales</taxon>
        <taxon>Lecanorineae</taxon>
        <taxon>Stereocaulaceae</taxon>
        <taxon>Lepraria</taxon>
    </lineage>
</organism>
<evidence type="ECO:0000313" key="5">
    <source>
        <dbReference type="Proteomes" id="UP001276659"/>
    </source>
</evidence>
<evidence type="ECO:0000256" key="1">
    <source>
        <dbReference type="SAM" id="MobiDB-lite"/>
    </source>
</evidence>
<evidence type="ECO:0000259" key="3">
    <source>
        <dbReference type="Pfam" id="PF24244"/>
    </source>
</evidence>
<evidence type="ECO:0008006" key="6">
    <source>
        <dbReference type="Google" id="ProtNLM"/>
    </source>
</evidence>
<feature type="compositionally biased region" description="Basic and acidic residues" evidence="1">
    <location>
        <begin position="251"/>
        <end position="271"/>
    </location>
</feature>
<name>A0AAE0DN86_9LECA</name>
<dbReference type="EMBL" id="JASNWA010000007">
    <property type="protein sequence ID" value="KAK3173293.1"/>
    <property type="molecule type" value="Genomic_DNA"/>
</dbReference>
<dbReference type="GO" id="GO:0031011">
    <property type="term" value="C:Ino80 complex"/>
    <property type="evidence" value="ECO:0007669"/>
    <property type="project" value="InterPro"/>
</dbReference>
<keyword evidence="5" id="KW-1185">Reference proteome</keyword>
<accession>A0AAE0DN86</accession>
<evidence type="ECO:0000313" key="4">
    <source>
        <dbReference type="EMBL" id="KAK3173293.1"/>
    </source>
</evidence>
<feature type="compositionally biased region" description="Acidic residues" evidence="1">
    <location>
        <begin position="317"/>
        <end position="326"/>
    </location>
</feature>
<protein>
    <recommendedName>
        <fullName evidence="6">IEC3 subunit of the Ino80 complex, chromatin re-modelling-domain-containing protein</fullName>
    </recommendedName>
</protein>
<feature type="compositionally biased region" description="Basic and acidic residues" evidence="1">
    <location>
        <begin position="228"/>
        <end position="239"/>
    </location>
</feature>
<feature type="region of interest" description="Disordered" evidence="1">
    <location>
        <begin position="87"/>
        <end position="106"/>
    </location>
</feature>
<dbReference type="AlphaFoldDB" id="A0AAE0DN86"/>
<feature type="region of interest" description="Disordered" evidence="1">
    <location>
        <begin position="215"/>
        <end position="381"/>
    </location>
</feature>
<reference evidence="4" key="1">
    <citation type="submission" date="2022-11" db="EMBL/GenBank/DDBJ databases">
        <title>Chromosomal genome sequence assembly and mating type (MAT) locus characterization of the leprose asexual lichenized fungus Lepraria neglecta (Nyl.) Erichsen.</title>
        <authorList>
            <person name="Allen J.L."/>
            <person name="Pfeffer B."/>
        </authorList>
    </citation>
    <scope>NUCLEOTIDE SEQUENCE</scope>
    <source>
        <strain evidence="4">Allen 5258</strain>
    </source>
</reference>